<dbReference type="SUPFAM" id="SSF51735">
    <property type="entry name" value="NAD(P)-binding Rossmann-fold domains"/>
    <property type="match status" value="1"/>
</dbReference>
<dbReference type="InterPro" id="IPR036291">
    <property type="entry name" value="NAD(P)-bd_dom_sf"/>
</dbReference>
<protein>
    <submittedName>
        <fullName evidence="2">SDR family oxidoreductase</fullName>
    </submittedName>
</protein>
<gene>
    <name evidence="2" type="ORF">AACH06_27990</name>
</gene>
<dbReference type="RefSeq" id="WP_341429103.1">
    <property type="nucleotide sequence ID" value="NZ_JBBUTG010000032.1"/>
</dbReference>
<evidence type="ECO:0000313" key="3">
    <source>
        <dbReference type="Proteomes" id="UP001371218"/>
    </source>
</evidence>
<dbReference type="PANTHER" id="PTHR42879">
    <property type="entry name" value="3-OXOACYL-(ACYL-CARRIER-PROTEIN) REDUCTASE"/>
    <property type="match status" value="1"/>
</dbReference>
<dbReference type="Gene3D" id="3.40.50.720">
    <property type="entry name" value="NAD(P)-binding Rossmann-like Domain"/>
    <property type="match status" value="1"/>
</dbReference>
<organism evidence="2 3">
    <name type="scientific">Ideonella lacteola</name>
    <dbReference type="NCBI Taxonomy" id="2984193"/>
    <lineage>
        <taxon>Bacteria</taxon>
        <taxon>Pseudomonadati</taxon>
        <taxon>Pseudomonadota</taxon>
        <taxon>Betaproteobacteria</taxon>
        <taxon>Burkholderiales</taxon>
        <taxon>Sphaerotilaceae</taxon>
        <taxon>Ideonella</taxon>
    </lineage>
</organism>
<reference evidence="2 3" key="1">
    <citation type="submission" date="2024-04" db="EMBL/GenBank/DDBJ databases">
        <title>Novel species of the genus Ideonella isolated from streams.</title>
        <authorList>
            <person name="Lu H."/>
        </authorList>
    </citation>
    <scope>NUCLEOTIDE SEQUENCE [LARGE SCALE GENOMIC DNA]</scope>
    <source>
        <strain evidence="2 3">DXS29W</strain>
    </source>
</reference>
<sequence length="270" mass="28442">MKTKTSARPIDPEDRVALVSGATGGMGNAICLRLLLDGMRVVMLGRDEAKLGRARQALTTPEHRDRLFTQVVDIGDAASVQAAVAQVIARFGAVTDLVHAAGDGPVAPLLETTEAMWHHTVNGKLMGTVRLTRAVAAEMACRRSGRIVVVNGVFSLEPDPLFPINSTVNCALAGFAKAISRDLGRQGIRVNVVNPGATATPLWNDICRSLAQRFGVQPEDIDRQVQEKIPSGRLASPADVAEAVSFLLSARAEHINGAALDVDGGATAAV</sequence>
<proteinExistence type="inferred from homology"/>
<comment type="similarity">
    <text evidence="1">Belongs to the short-chain dehydrogenases/reductases (SDR) family.</text>
</comment>
<evidence type="ECO:0000313" key="2">
    <source>
        <dbReference type="EMBL" id="MEK8034676.1"/>
    </source>
</evidence>
<dbReference type="Proteomes" id="UP001371218">
    <property type="component" value="Unassembled WGS sequence"/>
</dbReference>
<name>A0ABU9BXG8_9BURK</name>
<evidence type="ECO:0000256" key="1">
    <source>
        <dbReference type="ARBA" id="ARBA00006484"/>
    </source>
</evidence>
<dbReference type="EMBL" id="JBBUTG010000032">
    <property type="protein sequence ID" value="MEK8034676.1"/>
    <property type="molecule type" value="Genomic_DNA"/>
</dbReference>
<keyword evidence="3" id="KW-1185">Reference proteome</keyword>
<dbReference type="InterPro" id="IPR002347">
    <property type="entry name" value="SDR_fam"/>
</dbReference>
<comment type="caution">
    <text evidence="2">The sequence shown here is derived from an EMBL/GenBank/DDBJ whole genome shotgun (WGS) entry which is preliminary data.</text>
</comment>
<dbReference type="Pfam" id="PF13561">
    <property type="entry name" value="adh_short_C2"/>
    <property type="match status" value="1"/>
</dbReference>
<dbReference type="PRINTS" id="PR00081">
    <property type="entry name" value="GDHRDH"/>
</dbReference>
<dbReference type="InterPro" id="IPR050259">
    <property type="entry name" value="SDR"/>
</dbReference>
<accession>A0ABU9BXG8</accession>